<comment type="cofactor">
    <cofactor evidence="1">
        <name>Mg(2+)</name>
        <dbReference type="ChEBI" id="CHEBI:18420"/>
    </cofactor>
</comment>
<evidence type="ECO:0000256" key="4">
    <source>
        <dbReference type="ARBA" id="ARBA00034247"/>
    </source>
</evidence>
<dbReference type="PANTHER" id="PTHR45138:SF9">
    <property type="entry name" value="DIGUANYLATE CYCLASE DGCM-RELATED"/>
    <property type="match status" value="1"/>
</dbReference>
<reference evidence="8" key="3">
    <citation type="submission" date="2017-12" db="EMBL/GenBank/DDBJ databases">
        <authorList>
            <person name="Hurst M.R.H."/>
        </authorList>
    </citation>
    <scope>NUCLEOTIDE SEQUENCE [LARGE SCALE GENOMIC DNA]</scope>
    <source>
        <strain evidence="8">ZYSR67-Z</strain>
    </source>
</reference>
<dbReference type="PANTHER" id="PTHR45138">
    <property type="entry name" value="REGULATORY COMPONENTS OF SENSORY TRANSDUCTION SYSTEM"/>
    <property type="match status" value="1"/>
</dbReference>
<dbReference type="InterPro" id="IPR050469">
    <property type="entry name" value="Diguanylate_Cyclase"/>
</dbReference>
<dbReference type="InterPro" id="IPR043128">
    <property type="entry name" value="Rev_trsase/Diguanyl_cyclase"/>
</dbReference>
<dbReference type="EC" id="2.7.7.65" evidence="3"/>
<dbReference type="EMBL" id="PIYS01000015">
    <property type="protein sequence ID" value="PKF71212.1"/>
    <property type="molecule type" value="Genomic_DNA"/>
</dbReference>
<reference evidence="7" key="1">
    <citation type="journal article" date="2014" name="Int. J. Syst. Evol. Microbiol.">
        <title>Complete genome of a new Firmicutes species belonging to the dominant human colonic microbiota ('Ruminococcus bicirculans') reveals two chromosomes and a selective capacity to utilize plant glucans.</title>
        <authorList>
            <consortium name="NISC Comparative Sequencing Program"/>
            <person name="Wegmann U."/>
            <person name="Louis P."/>
            <person name="Goesmann A."/>
            <person name="Henrissat B."/>
            <person name="Duncan S.H."/>
            <person name="Flint H.J."/>
        </authorList>
    </citation>
    <scope>NUCLEOTIDE SEQUENCE</scope>
    <source>
        <strain evidence="7">CCM 8778</strain>
    </source>
</reference>
<dbReference type="GO" id="GO:0043709">
    <property type="term" value="P:cell adhesion involved in single-species biofilm formation"/>
    <property type="evidence" value="ECO:0007669"/>
    <property type="project" value="TreeGrafter"/>
</dbReference>
<dbReference type="SUPFAM" id="SSF55073">
    <property type="entry name" value="Nucleotide cyclase"/>
    <property type="match status" value="1"/>
</dbReference>
<dbReference type="GO" id="GO:0052621">
    <property type="term" value="F:diguanylate cyclase activity"/>
    <property type="evidence" value="ECO:0007669"/>
    <property type="project" value="UniProtKB-EC"/>
</dbReference>
<comment type="catalytic activity">
    <reaction evidence="4">
        <text>2 GTP = 3',3'-c-di-GMP + 2 diphosphate</text>
        <dbReference type="Rhea" id="RHEA:24898"/>
        <dbReference type="ChEBI" id="CHEBI:33019"/>
        <dbReference type="ChEBI" id="CHEBI:37565"/>
        <dbReference type="ChEBI" id="CHEBI:58805"/>
        <dbReference type="EC" id="2.7.7.65"/>
    </reaction>
</comment>
<dbReference type="RefSeq" id="WP_101193417.1">
    <property type="nucleotide sequence ID" value="NZ_BMDE01000001.1"/>
</dbReference>
<evidence type="ECO:0000256" key="1">
    <source>
        <dbReference type="ARBA" id="ARBA00001946"/>
    </source>
</evidence>
<dbReference type="AlphaFoldDB" id="A0A2I0CPZ5"/>
<dbReference type="CDD" id="cd18773">
    <property type="entry name" value="PDC1_HK_sensor"/>
    <property type="match status" value="1"/>
</dbReference>
<dbReference type="FunFam" id="3.30.70.270:FF:000001">
    <property type="entry name" value="Diguanylate cyclase domain protein"/>
    <property type="match status" value="1"/>
</dbReference>
<dbReference type="Proteomes" id="UP000655550">
    <property type="component" value="Unassembled WGS sequence"/>
</dbReference>
<evidence type="ECO:0000256" key="3">
    <source>
        <dbReference type="ARBA" id="ARBA00012528"/>
    </source>
</evidence>
<evidence type="ECO:0000313" key="7">
    <source>
        <dbReference type="EMBL" id="GGH88113.1"/>
    </source>
</evidence>
<accession>A0A2I0CPZ5</accession>
<comment type="subcellular location">
    <subcellularLocation>
        <location evidence="2">Cell inner membrane</location>
    </subcellularLocation>
</comment>
<dbReference type="Pfam" id="PF00990">
    <property type="entry name" value="GGDEF"/>
    <property type="match status" value="1"/>
</dbReference>
<gene>
    <name evidence="8" type="ORF">CW360_08655</name>
    <name evidence="7" type="ORF">GCM10007363_00040</name>
</gene>
<dbReference type="GO" id="GO:1902201">
    <property type="term" value="P:negative regulation of bacterial-type flagellum-dependent cell motility"/>
    <property type="evidence" value="ECO:0007669"/>
    <property type="project" value="TreeGrafter"/>
</dbReference>
<dbReference type="GO" id="GO:0005886">
    <property type="term" value="C:plasma membrane"/>
    <property type="evidence" value="ECO:0007669"/>
    <property type="project" value="UniProtKB-SubCell"/>
</dbReference>
<feature type="transmembrane region" description="Helical" evidence="5">
    <location>
        <begin position="295"/>
        <end position="317"/>
    </location>
</feature>
<evidence type="ECO:0000256" key="2">
    <source>
        <dbReference type="ARBA" id="ARBA00004533"/>
    </source>
</evidence>
<dbReference type="SMART" id="SM00267">
    <property type="entry name" value="GGDEF"/>
    <property type="match status" value="1"/>
</dbReference>
<name>A0A2I0CPZ5_9PSED</name>
<dbReference type="NCBIfam" id="TIGR00254">
    <property type="entry name" value="GGDEF"/>
    <property type="match status" value="1"/>
</dbReference>
<evidence type="ECO:0000313" key="10">
    <source>
        <dbReference type="Proteomes" id="UP000655550"/>
    </source>
</evidence>
<evidence type="ECO:0000259" key="6">
    <source>
        <dbReference type="PROSITE" id="PS50887"/>
    </source>
</evidence>
<protein>
    <recommendedName>
        <fullName evidence="3">diguanylate cyclase</fullName>
        <ecNumber evidence="3">2.7.7.65</ecNumber>
    </recommendedName>
</protein>
<proteinExistence type="predicted"/>
<dbReference type="InterPro" id="IPR029787">
    <property type="entry name" value="Nucleotide_cyclase"/>
</dbReference>
<feature type="domain" description="GGDEF" evidence="6">
    <location>
        <begin position="358"/>
        <end position="490"/>
    </location>
</feature>
<dbReference type="Gene3D" id="3.30.70.270">
    <property type="match status" value="1"/>
</dbReference>
<dbReference type="CDD" id="cd01949">
    <property type="entry name" value="GGDEF"/>
    <property type="match status" value="1"/>
</dbReference>
<dbReference type="InterPro" id="IPR000160">
    <property type="entry name" value="GGDEF_dom"/>
</dbReference>
<evidence type="ECO:0000256" key="5">
    <source>
        <dbReference type="SAM" id="Phobius"/>
    </source>
</evidence>
<comment type="caution">
    <text evidence="8">The sequence shown here is derived from an EMBL/GenBank/DDBJ whole genome shotgun (WGS) entry which is preliminary data.</text>
</comment>
<evidence type="ECO:0000313" key="8">
    <source>
        <dbReference type="EMBL" id="PKF71212.1"/>
    </source>
</evidence>
<sequence>MPRLPRSSSQLPLILLLLLMLGSAFFATSMVSYQSAIRSLRDAIVNTELPLTSDNIYSEIQKDLVRPVLIASMMARDTFVRDWILAGEQDPQQMTRYLREVQEHYGTFTSFLVSERSATYYQAKGILKQVNEAEPRDTWYYRVRAMREPYEINVDVDLANQDHLTFFINYQVYDYQQQFIGAAGVGLAVDSVVKLIDTYQARYERSIFFVDTQGRVTLTGSQAGPLKVKTGQLLSSIEGLEALQDRLPRPQSGNYQYREADRGHFLNVRYIPELDWYLFVDKHDGGAMAEIRRSLLWNLAISVLATLLSLTLVALVVRRYQRRIAALANTDQLTGLPNRRGFELLAGQALQDARRQRQPLCALMLDIDNFKQLNDQHGHLAGDQALRAFAAHLRNLPRQSDIVCRWGGEEFAILLKDSSQEAARQLAERLRVSIEALRLPINGQQLQMTVSIGLSQREDQENIEQLLNRADRALYRAKQSGRNRVCEASHVTG</sequence>
<dbReference type="Gene3D" id="3.30.450.20">
    <property type="entry name" value="PAS domain"/>
    <property type="match status" value="1"/>
</dbReference>
<evidence type="ECO:0000313" key="9">
    <source>
        <dbReference type="Proteomes" id="UP000242861"/>
    </source>
</evidence>
<reference evidence="7" key="5">
    <citation type="submission" date="2024-05" db="EMBL/GenBank/DDBJ databases">
        <authorList>
            <person name="Sun Q."/>
            <person name="Sedlacek I."/>
        </authorList>
    </citation>
    <scope>NUCLEOTIDE SEQUENCE</scope>
    <source>
        <strain evidence="7">CCM 8778</strain>
    </source>
</reference>
<dbReference type="EMBL" id="BMDE01000001">
    <property type="protein sequence ID" value="GGH88113.1"/>
    <property type="molecule type" value="Genomic_DNA"/>
</dbReference>
<keyword evidence="5" id="KW-0472">Membrane</keyword>
<reference evidence="9" key="2">
    <citation type="submission" date="2017-12" db="EMBL/GenBank/DDBJ databases">
        <authorList>
            <person name="Yu X.-Y."/>
        </authorList>
    </citation>
    <scope>NUCLEOTIDE SEQUENCE [LARGE SCALE GENOMIC DNA]</scope>
    <source>
        <strain evidence="9">ZYSR67-Z</strain>
    </source>
</reference>
<dbReference type="PROSITE" id="PS50887">
    <property type="entry name" value="GGDEF"/>
    <property type="match status" value="1"/>
</dbReference>
<dbReference type="Proteomes" id="UP000242861">
    <property type="component" value="Unassembled WGS sequence"/>
</dbReference>
<keyword evidence="5" id="KW-0812">Transmembrane</keyword>
<reference evidence="10" key="4">
    <citation type="journal article" date="2019" name="Int. J. Syst. Evol. Microbiol.">
        <title>The Global Catalogue of Microorganisms (GCM) 10K type strain sequencing project: providing services to taxonomists for standard genome sequencing and annotation.</title>
        <authorList>
            <consortium name="The Broad Institute Genomics Platform"/>
            <consortium name="The Broad Institute Genome Sequencing Center for Infectious Disease"/>
            <person name="Wu L."/>
            <person name="Ma J."/>
        </authorList>
    </citation>
    <scope>NUCLEOTIDE SEQUENCE [LARGE SCALE GENOMIC DNA]</scope>
    <source>
        <strain evidence="10">CCM 8778</strain>
    </source>
</reference>
<keyword evidence="5" id="KW-1133">Transmembrane helix</keyword>
<keyword evidence="10" id="KW-1185">Reference proteome</keyword>
<organism evidence="8 9">
    <name type="scientific">Pseudomonas fluvialis</name>
    <dbReference type="NCBI Taxonomy" id="1793966"/>
    <lineage>
        <taxon>Bacteria</taxon>
        <taxon>Pseudomonadati</taxon>
        <taxon>Pseudomonadota</taxon>
        <taxon>Gammaproteobacteria</taxon>
        <taxon>Pseudomonadales</taxon>
        <taxon>Pseudomonadaceae</taxon>
        <taxon>Pseudomonas</taxon>
    </lineage>
</organism>